<dbReference type="SUPFAM" id="SSF56112">
    <property type="entry name" value="Protein kinase-like (PK-like)"/>
    <property type="match status" value="1"/>
</dbReference>
<dbReference type="GO" id="GO:0004674">
    <property type="term" value="F:protein serine/threonine kinase activity"/>
    <property type="evidence" value="ECO:0007669"/>
    <property type="project" value="UniProtKB-KW"/>
</dbReference>
<dbReference type="Gene3D" id="3.30.200.20">
    <property type="entry name" value="Phosphorylase Kinase, domain 1"/>
    <property type="match status" value="1"/>
</dbReference>
<keyword evidence="5" id="KW-1133">Transmembrane helix</keyword>
<dbReference type="Proteomes" id="UP000218899">
    <property type="component" value="Chromosome"/>
</dbReference>
<evidence type="ECO:0000256" key="5">
    <source>
        <dbReference type="SAM" id="Phobius"/>
    </source>
</evidence>
<sequence>MQQTPQRAAPTLPYTRLRLLLAVALVIVVAVGLWSYRSIHRSVLELRAYSLEALLGTQIEALDAWVGELKQDVAQWAADPQVRRHAEALTALGARDAGDERLLRSPARRALLAALQLDDEHRVGAHLIDSNGTILASRFERYTGRRLAPEVLERIRPVFLNRRVFIHPYREGDRVLELEVPATDDPLFWVEAPVKDRRGRIVAALGIGYRADRQFARIFQAGRPGRTGAAFAFDAQARLLPSSDVKPASPAAPVRLRDPGAGFADPPTLTALASAAVSSRRAGADLQAGTLLDPYRNHAGERVIGAWRWLPEYDMGIAVEMNEEEAYAPLRYLDIGLAAVLVIVFAVLGGLFLPRDALMRLLRGAPQVGPYRLLDKIGEGAISDVYLARHKLLKRPAAVKLLKSIATTDESIARFRREAELASRLSHPNTVAVYDYGLAGGGLFYYAMEYLEGVSFADLVERYGPVPAARAAYLLRQVCASLGEAHAKHIVHRDIKPQNIMVCEASGRREVVKVLDFGLVKRLDHADTRDLTGSLHVLGTPLYMAPERIRDPGVLDVRSDIYSVGAVAFWLLTGRRLFETETEHDLSYHVLHVTPPRASALAAHPVPPAFDELIARCLAKSPDDRPANAEAVTAVLDEVLAAAPWTEADIAAWWNRHWVPKDDPARRIVPE</sequence>
<name>A0A1B4V7F6_9GAMM</name>
<dbReference type="EMBL" id="AP014936">
    <property type="protein sequence ID" value="BAU49438.1"/>
    <property type="molecule type" value="Genomic_DNA"/>
</dbReference>
<keyword evidence="1" id="KW-0808">Transferase</keyword>
<dbReference type="PROSITE" id="PS00108">
    <property type="entry name" value="PROTEIN_KINASE_ST"/>
    <property type="match status" value="1"/>
</dbReference>
<keyword evidence="4" id="KW-0067">ATP-binding</keyword>
<keyword evidence="8" id="KW-1185">Reference proteome</keyword>
<dbReference type="SMART" id="SM00220">
    <property type="entry name" value="S_TKc"/>
    <property type="match status" value="1"/>
</dbReference>
<feature type="transmembrane region" description="Helical" evidence="5">
    <location>
        <begin position="17"/>
        <end position="36"/>
    </location>
</feature>
<evidence type="ECO:0000259" key="6">
    <source>
        <dbReference type="PROSITE" id="PS50011"/>
    </source>
</evidence>
<feature type="transmembrane region" description="Helical" evidence="5">
    <location>
        <begin position="332"/>
        <end position="353"/>
    </location>
</feature>
<dbReference type="CDD" id="cd14014">
    <property type="entry name" value="STKc_PknB_like"/>
    <property type="match status" value="1"/>
</dbReference>
<dbReference type="GO" id="GO:0005524">
    <property type="term" value="F:ATP binding"/>
    <property type="evidence" value="ECO:0007669"/>
    <property type="project" value="UniProtKB-KW"/>
</dbReference>
<proteinExistence type="predicted"/>
<dbReference type="InterPro" id="IPR000719">
    <property type="entry name" value="Prot_kinase_dom"/>
</dbReference>
<evidence type="ECO:0000313" key="8">
    <source>
        <dbReference type="Proteomes" id="UP000218899"/>
    </source>
</evidence>
<dbReference type="InterPro" id="IPR011009">
    <property type="entry name" value="Kinase-like_dom_sf"/>
</dbReference>
<dbReference type="InterPro" id="IPR008271">
    <property type="entry name" value="Ser/Thr_kinase_AS"/>
</dbReference>
<dbReference type="PANTHER" id="PTHR43289">
    <property type="entry name" value="MITOGEN-ACTIVATED PROTEIN KINASE KINASE KINASE 20-RELATED"/>
    <property type="match status" value="1"/>
</dbReference>
<accession>A0A1B4V7F6</accession>
<dbReference type="AlphaFoldDB" id="A0A1B4V7F6"/>
<feature type="domain" description="Protein kinase" evidence="6">
    <location>
        <begin position="371"/>
        <end position="640"/>
    </location>
</feature>
<keyword evidence="5" id="KW-0812">Transmembrane</keyword>
<keyword evidence="5" id="KW-0472">Membrane</keyword>
<dbReference type="PROSITE" id="PS50011">
    <property type="entry name" value="PROTEIN_KINASE_DOM"/>
    <property type="match status" value="1"/>
</dbReference>
<organism evidence="7 8">
    <name type="scientific">Sulfurifustis variabilis</name>
    <dbReference type="NCBI Taxonomy" id="1675686"/>
    <lineage>
        <taxon>Bacteria</taxon>
        <taxon>Pseudomonadati</taxon>
        <taxon>Pseudomonadota</taxon>
        <taxon>Gammaproteobacteria</taxon>
        <taxon>Acidiferrobacterales</taxon>
        <taxon>Acidiferrobacteraceae</taxon>
        <taxon>Sulfurifustis</taxon>
    </lineage>
</organism>
<gene>
    <name evidence="7" type="ORF">SVA_2890</name>
</gene>
<dbReference type="RefSeq" id="WP_148665489.1">
    <property type="nucleotide sequence ID" value="NZ_AP014936.1"/>
</dbReference>
<keyword evidence="7" id="KW-0723">Serine/threonine-protein kinase</keyword>
<dbReference type="PANTHER" id="PTHR43289:SF6">
    <property type="entry name" value="SERINE_THREONINE-PROTEIN KINASE NEKL-3"/>
    <property type="match status" value="1"/>
</dbReference>
<keyword evidence="3 7" id="KW-0418">Kinase</keyword>
<protein>
    <submittedName>
        <fullName evidence="7">Serine/threonine protein kinase</fullName>
    </submittedName>
</protein>
<reference evidence="7 8" key="1">
    <citation type="submission" date="2015-08" db="EMBL/GenBank/DDBJ databases">
        <title>Complete genome sequence of Sulfurifustis variabilis.</title>
        <authorList>
            <person name="Miura A."/>
            <person name="Kojima H."/>
            <person name="Fukui M."/>
        </authorList>
    </citation>
    <scope>NUCLEOTIDE SEQUENCE [LARGE SCALE GENOMIC DNA]</scope>
    <source>
        <strain evidence="8">skN76</strain>
    </source>
</reference>
<dbReference type="OrthoDB" id="9801841at2"/>
<evidence type="ECO:0000256" key="2">
    <source>
        <dbReference type="ARBA" id="ARBA00022741"/>
    </source>
</evidence>
<evidence type="ECO:0000313" key="7">
    <source>
        <dbReference type="EMBL" id="BAU49438.1"/>
    </source>
</evidence>
<evidence type="ECO:0000256" key="4">
    <source>
        <dbReference type="ARBA" id="ARBA00022840"/>
    </source>
</evidence>
<dbReference type="Pfam" id="PF00069">
    <property type="entry name" value="Pkinase"/>
    <property type="match status" value="1"/>
</dbReference>
<dbReference type="KEGG" id="sva:SVA_2890"/>
<evidence type="ECO:0000256" key="3">
    <source>
        <dbReference type="ARBA" id="ARBA00022777"/>
    </source>
</evidence>
<dbReference type="Gene3D" id="1.10.510.10">
    <property type="entry name" value="Transferase(Phosphotransferase) domain 1"/>
    <property type="match status" value="1"/>
</dbReference>
<evidence type="ECO:0000256" key="1">
    <source>
        <dbReference type="ARBA" id="ARBA00022679"/>
    </source>
</evidence>
<keyword evidence="2" id="KW-0547">Nucleotide-binding</keyword>